<name>A0A1Y1RTU1_9SPIO</name>
<comment type="caution">
    <text evidence="1">The sequence shown here is derived from an EMBL/GenBank/DDBJ whole genome shotgun (WGS) entry which is preliminary data.</text>
</comment>
<dbReference type="EMBL" id="MWQY01000061">
    <property type="protein sequence ID" value="ORC26787.1"/>
    <property type="molecule type" value="Genomic_DNA"/>
</dbReference>
<sequence>MRDIWIFLHPMRRELHKNQIDDFIDPYIQKILPQFQNIDTEANEAAEQYFNEIMSMPADEYADGYDMAELAYDYGFRRYNMLRLGLYTATATWHATLFEFYHQQMRIFLYDEIRRYVHVEFSSFIAKYNDIPNLYRDFGFDFESLNDWTVLDELRLLCNVIKHGHGRSSQELREKNGNIFVNADDTDLMNLYRTTLLEETLNINSETLISYASAIKRVWEDLPEQLSYQYSSE</sequence>
<protein>
    <submittedName>
        <fullName evidence="1">Uncharacterized protein</fullName>
    </submittedName>
</protein>
<proteinExistence type="predicted"/>
<reference evidence="1 2" key="1">
    <citation type="submission" date="2017-03" db="EMBL/GenBank/DDBJ databases">
        <title>Draft Genome sequence of Marispirochaeta sp. strain JC444.</title>
        <authorList>
            <person name="Shivani Y."/>
            <person name="Subhash Y."/>
            <person name="Sasikala C."/>
            <person name="Ramana C."/>
        </authorList>
    </citation>
    <scope>NUCLEOTIDE SEQUENCE [LARGE SCALE GENOMIC DNA]</scope>
    <source>
        <strain evidence="1 2">JC444</strain>
    </source>
</reference>
<dbReference type="OrthoDB" id="1354489at2"/>
<accession>A0A1Y1RTU1</accession>
<dbReference type="Proteomes" id="UP000192343">
    <property type="component" value="Unassembled WGS sequence"/>
</dbReference>
<evidence type="ECO:0000313" key="1">
    <source>
        <dbReference type="EMBL" id="ORC26787.1"/>
    </source>
</evidence>
<organism evidence="1 2">
    <name type="scientific">Marispirochaeta aestuarii</name>
    <dbReference type="NCBI Taxonomy" id="1963862"/>
    <lineage>
        <taxon>Bacteria</taxon>
        <taxon>Pseudomonadati</taxon>
        <taxon>Spirochaetota</taxon>
        <taxon>Spirochaetia</taxon>
        <taxon>Spirochaetales</taxon>
        <taxon>Spirochaetaceae</taxon>
        <taxon>Marispirochaeta</taxon>
    </lineage>
</organism>
<evidence type="ECO:0000313" key="2">
    <source>
        <dbReference type="Proteomes" id="UP000192343"/>
    </source>
</evidence>
<dbReference type="AlphaFoldDB" id="A0A1Y1RTU1"/>
<gene>
    <name evidence="1" type="ORF">B4O97_19110</name>
</gene>
<keyword evidence="2" id="KW-1185">Reference proteome</keyword>
<dbReference type="RefSeq" id="WP_083053115.1">
    <property type="nucleotide sequence ID" value="NZ_MWQY01000061.1"/>
</dbReference>